<dbReference type="GO" id="GO:0046558">
    <property type="term" value="F:arabinan endo-1,5-alpha-L-arabinosidase activity"/>
    <property type="evidence" value="ECO:0007669"/>
    <property type="project" value="UniProtKB-EC"/>
</dbReference>
<evidence type="ECO:0000256" key="3">
    <source>
        <dbReference type="ARBA" id="ARBA00022801"/>
    </source>
</evidence>
<evidence type="ECO:0000256" key="6">
    <source>
        <dbReference type="PIRSR" id="PIRSR606710-2"/>
    </source>
</evidence>
<comment type="pathway">
    <text evidence="1">Glycan metabolism; L-arabinan degradation.</text>
</comment>
<feature type="active site" description="Proton donor" evidence="5">
    <location>
        <position position="208"/>
    </location>
</feature>
<dbReference type="Pfam" id="PF04616">
    <property type="entry name" value="Glyco_hydro_43"/>
    <property type="match status" value="1"/>
</dbReference>
<evidence type="ECO:0000256" key="7">
    <source>
        <dbReference type="RuleBase" id="RU361187"/>
    </source>
</evidence>
<keyword evidence="3 7" id="KW-0378">Hydrolase</keyword>
<comment type="similarity">
    <text evidence="2 7">Belongs to the glycosyl hydrolase 43 family.</text>
</comment>
<dbReference type="AlphaFoldDB" id="A0A7W5FL34"/>
<evidence type="ECO:0000256" key="4">
    <source>
        <dbReference type="ARBA" id="ARBA00023295"/>
    </source>
</evidence>
<dbReference type="InterPro" id="IPR032291">
    <property type="entry name" value="Abn2_C"/>
</dbReference>
<dbReference type="Pfam" id="PF16369">
    <property type="entry name" value="GH43_C"/>
    <property type="match status" value="1"/>
</dbReference>
<reference evidence="9 10" key="1">
    <citation type="submission" date="2020-08" db="EMBL/GenBank/DDBJ databases">
        <title>Genomic Encyclopedia of Type Strains, Phase III (KMG-III): the genomes of soil and plant-associated and newly described type strains.</title>
        <authorList>
            <person name="Whitman W."/>
        </authorList>
    </citation>
    <scope>NUCLEOTIDE SEQUENCE [LARGE SCALE GENOMIC DNA]</scope>
    <source>
        <strain evidence="9 10">CECT 5862</strain>
    </source>
</reference>
<dbReference type="Gene3D" id="2.40.128.10">
    <property type="match status" value="1"/>
</dbReference>
<dbReference type="InterPro" id="IPR023296">
    <property type="entry name" value="Glyco_hydro_beta-prop_sf"/>
</dbReference>
<gene>
    <name evidence="9" type="ORF">FHS18_000789</name>
</gene>
<keyword evidence="10" id="KW-1185">Reference proteome</keyword>
<dbReference type="EC" id="3.2.1.99" evidence="9"/>
<evidence type="ECO:0000313" key="10">
    <source>
        <dbReference type="Proteomes" id="UP000570361"/>
    </source>
</evidence>
<evidence type="ECO:0000256" key="1">
    <source>
        <dbReference type="ARBA" id="ARBA00004834"/>
    </source>
</evidence>
<organism evidence="9 10">
    <name type="scientific">Paenibacillus phyllosphaerae</name>
    <dbReference type="NCBI Taxonomy" id="274593"/>
    <lineage>
        <taxon>Bacteria</taxon>
        <taxon>Bacillati</taxon>
        <taxon>Bacillota</taxon>
        <taxon>Bacilli</taxon>
        <taxon>Bacillales</taxon>
        <taxon>Paenibacillaceae</taxon>
        <taxon>Paenibacillus</taxon>
    </lineage>
</organism>
<feature type="domain" description="Extracellular endo-alpha-(1-&gt;5)-L-arabinanase C-terminal" evidence="8">
    <location>
        <begin position="332"/>
        <end position="440"/>
    </location>
</feature>
<dbReference type="Proteomes" id="UP000570361">
    <property type="component" value="Unassembled WGS sequence"/>
</dbReference>
<evidence type="ECO:0000256" key="2">
    <source>
        <dbReference type="ARBA" id="ARBA00009865"/>
    </source>
</evidence>
<evidence type="ECO:0000259" key="8">
    <source>
        <dbReference type="Pfam" id="PF16369"/>
    </source>
</evidence>
<dbReference type="PANTHER" id="PTHR43301">
    <property type="entry name" value="ARABINAN ENDO-1,5-ALPHA-L-ARABINOSIDASE"/>
    <property type="match status" value="1"/>
</dbReference>
<feature type="active site" description="Proton acceptor" evidence="5">
    <location>
        <position position="29"/>
    </location>
</feature>
<comment type="caution">
    <text evidence="9">The sequence shown here is derived from an EMBL/GenBank/DDBJ whole genome shotgun (WGS) entry which is preliminary data.</text>
</comment>
<accession>A0A7W5FL34</accession>
<feature type="site" description="Important for catalytic activity, responsible for pKa modulation of the active site Glu and correct orientation of both the proton donor and substrate" evidence="6">
    <location>
        <position position="153"/>
    </location>
</feature>
<dbReference type="PANTHER" id="PTHR43301:SF3">
    <property type="entry name" value="ARABINAN ENDO-1,5-ALPHA-L-ARABINOSIDASE A-RELATED"/>
    <property type="match status" value="1"/>
</dbReference>
<sequence>MEALNYKRLLADTSLDLEERNWGIYNTHDPSIFKDGDLYYVFSTDTVAGDMQGFTFRGGIQVRRSSDLIHWDWVGYAMDGVPADAKSWTGAVGMWAPEVCKIGDLYYLYYCASQFGKNQSFIGVAVSSSIEGPWTDLGEVVKTSPADAPNAIDPNLVDDREGRLWLVYGSFFGGIYAAELNRATGKLLLPGFGTLIARRDKTREGAVEGPYVIYHPEHDYYYLFVSYDSLFSNYNVRVGRSKQITGPYVDYNGHELTDIDRLPPHEIGTKLMGGYRFRGEAGVLAPGHNSILREGSRYYIVHHERSEQSPKHFAMQVREIHWTLEGWPVVSPERYSGVYRRSVRSSELPGAWEFLVHLRQSDGLAASEMIRLLPGGSLANGHGRYEWRDTELTVRWNKVYELSGEPIIVKGAVFRGYDWSQRCETLLFSGLDQRGTAVWGKRK</sequence>
<dbReference type="InterPro" id="IPR006710">
    <property type="entry name" value="Glyco_hydro_43"/>
</dbReference>
<protein>
    <submittedName>
        <fullName evidence="9">Arabinan endo-1,5-alpha-L-arabinosidase</fullName>
        <ecNumber evidence="9">3.2.1.99</ecNumber>
    </submittedName>
</protein>
<dbReference type="CDD" id="cd08998">
    <property type="entry name" value="GH43_Arb43a-like"/>
    <property type="match status" value="1"/>
</dbReference>
<evidence type="ECO:0000256" key="5">
    <source>
        <dbReference type="PIRSR" id="PIRSR606710-1"/>
    </source>
</evidence>
<proteinExistence type="inferred from homology"/>
<dbReference type="SUPFAM" id="SSF75005">
    <property type="entry name" value="Arabinanase/levansucrase/invertase"/>
    <property type="match status" value="1"/>
</dbReference>
<dbReference type="Gene3D" id="2.115.10.20">
    <property type="entry name" value="Glycosyl hydrolase domain, family 43"/>
    <property type="match status" value="1"/>
</dbReference>
<keyword evidence="4 7" id="KW-0326">Glycosidase</keyword>
<dbReference type="RefSeq" id="WP_183597136.1">
    <property type="nucleotide sequence ID" value="NZ_JACHXK010000001.1"/>
</dbReference>
<name>A0A7W5FL34_9BACL</name>
<dbReference type="GO" id="GO:0005975">
    <property type="term" value="P:carbohydrate metabolic process"/>
    <property type="evidence" value="ECO:0007669"/>
    <property type="project" value="InterPro"/>
</dbReference>
<dbReference type="InterPro" id="IPR050727">
    <property type="entry name" value="GH43_arabinanases"/>
</dbReference>
<dbReference type="EMBL" id="JACHXK010000001">
    <property type="protein sequence ID" value="MBB3108761.1"/>
    <property type="molecule type" value="Genomic_DNA"/>
</dbReference>
<evidence type="ECO:0000313" key="9">
    <source>
        <dbReference type="EMBL" id="MBB3108761.1"/>
    </source>
</evidence>